<gene>
    <name evidence="1" type="ORF">SMN809_LOCUS69796</name>
</gene>
<name>A0A8S3HJU0_9BILA</name>
<reference evidence="1" key="1">
    <citation type="submission" date="2021-02" db="EMBL/GenBank/DDBJ databases">
        <authorList>
            <person name="Nowell W R."/>
        </authorList>
    </citation>
    <scope>NUCLEOTIDE SEQUENCE</scope>
</reference>
<evidence type="ECO:0000313" key="2">
    <source>
        <dbReference type="Proteomes" id="UP000676336"/>
    </source>
</evidence>
<organism evidence="1 2">
    <name type="scientific">Rotaria magnacalcarata</name>
    <dbReference type="NCBI Taxonomy" id="392030"/>
    <lineage>
        <taxon>Eukaryota</taxon>
        <taxon>Metazoa</taxon>
        <taxon>Spiralia</taxon>
        <taxon>Gnathifera</taxon>
        <taxon>Rotifera</taxon>
        <taxon>Eurotatoria</taxon>
        <taxon>Bdelloidea</taxon>
        <taxon>Philodinida</taxon>
        <taxon>Philodinidae</taxon>
        <taxon>Rotaria</taxon>
    </lineage>
</organism>
<dbReference type="Proteomes" id="UP000676336">
    <property type="component" value="Unassembled WGS sequence"/>
</dbReference>
<comment type="caution">
    <text evidence="1">The sequence shown here is derived from an EMBL/GenBank/DDBJ whole genome shotgun (WGS) entry which is preliminary data.</text>
</comment>
<sequence>MTTSLRSETTIDLIISNEHQYSVQSQPLAHNGSDHFPILTEFTDITTTEQINTIPKVNWESIQRFLPSLVQKYTMTLNPELHIHLTALSDDKYTLNDPVQILSHLIDHFTSRFTPPVTDMNVQTDKEAQELWNVLSKADHVDIQQACQNSDLKFS</sequence>
<protein>
    <recommendedName>
        <fullName evidence="3">Endonuclease/exonuclease/phosphatase domain-containing protein</fullName>
    </recommendedName>
</protein>
<dbReference type="AlphaFoldDB" id="A0A8S3HJU0"/>
<accession>A0A8S3HJU0</accession>
<evidence type="ECO:0000313" key="1">
    <source>
        <dbReference type="EMBL" id="CAF5183870.1"/>
    </source>
</evidence>
<proteinExistence type="predicted"/>
<evidence type="ECO:0008006" key="3">
    <source>
        <dbReference type="Google" id="ProtNLM"/>
    </source>
</evidence>
<feature type="non-terminal residue" evidence="1">
    <location>
        <position position="1"/>
    </location>
</feature>
<dbReference type="EMBL" id="CAJOBI010320217">
    <property type="protein sequence ID" value="CAF5183870.1"/>
    <property type="molecule type" value="Genomic_DNA"/>
</dbReference>